<evidence type="ECO:0000256" key="2">
    <source>
        <dbReference type="ARBA" id="ARBA00005558"/>
    </source>
</evidence>
<dbReference type="FunFam" id="3.55.50.10:FF:000001">
    <property type="entry name" value="Actin cross-linking toxin VgrG1"/>
    <property type="match status" value="1"/>
</dbReference>
<name>A0A369CEX8_9GAMM</name>
<keyword evidence="7" id="KW-1185">Reference proteome</keyword>
<dbReference type="RefSeq" id="WP_114279315.1">
    <property type="nucleotide sequence ID" value="NZ_QPJY01000003.1"/>
</dbReference>
<dbReference type="Gene3D" id="2.30.110.50">
    <property type="match status" value="1"/>
</dbReference>
<dbReference type="Gene3D" id="2.40.50.230">
    <property type="entry name" value="Gp5 N-terminal domain"/>
    <property type="match status" value="1"/>
</dbReference>
<dbReference type="NCBIfam" id="TIGR01646">
    <property type="entry name" value="vgr_GE"/>
    <property type="match status" value="1"/>
</dbReference>
<dbReference type="FunFam" id="2.40.50.230:FF:000001">
    <property type="entry name" value="Type VI secretion protein VgrG"/>
    <property type="match status" value="1"/>
</dbReference>
<dbReference type="SUPFAM" id="SSF69349">
    <property type="entry name" value="Phage fibre proteins"/>
    <property type="match status" value="1"/>
</dbReference>
<dbReference type="Gene3D" id="3.55.50.10">
    <property type="entry name" value="Baseplate protein-like domains"/>
    <property type="match status" value="1"/>
</dbReference>
<comment type="caution">
    <text evidence="6">The sequence shown here is derived from an EMBL/GenBank/DDBJ whole genome shotgun (WGS) entry which is preliminary data.</text>
</comment>
<dbReference type="OrthoDB" id="9762420at2"/>
<comment type="subcellular location">
    <subcellularLocation>
        <location evidence="1">Secreted</location>
    </subcellularLocation>
</comment>
<dbReference type="PANTHER" id="PTHR32305">
    <property type="match status" value="1"/>
</dbReference>
<evidence type="ECO:0000259" key="5">
    <source>
        <dbReference type="Pfam" id="PF22178"/>
    </source>
</evidence>
<dbReference type="InterPro" id="IPR054030">
    <property type="entry name" value="Gp5_Vgr_C"/>
</dbReference>
<dbReference type="PANTHER" id="PTHR32305:SF15">
    <property type="entry name" value="PROTEIN RHSA-RELATED"/>
    <property type="match status" value="1"/>
</dbReference>
<organism evidence="6 7">
    <name type="scientific">Thioalbus denitrificans</name>
    <dbReference type="NCBI Taxonomy" id="547122"/>
    <lineage>
        <taxon>Bacteria</taxon>
        <taxon>Pseudomonadati</taxon>
        <taxon>Pseudomonadota</taxon>
        <taxon>Gammaproteobacteria</taxon>
        <taxon>Chromatiales</taxon>
        <taxon>Ectothiorhodospiraceae</taxon>
        <taxon>Thioalbus</taxon>
    </lineage>
</organism>
<dbReference type="AlphaFoldDB" id="A0A369CEX8"/>
<dbReference type="InterPro" id="IPR006531">
    <property type="entry name" value="Gp5/Vgr_OB"/>
</dbReference>
<feature type="domain" description="Gp5/Type VI secretion system Vgr protein OB-fold" evidence="4">
    <location>
        <begin position="391"/>
        <end position="458"/>
    </location>
</feature>
<dbReference type="Gene3D" id="4.10.220.110">
    <property type="match status" value="1"/>
</dbReference>
<dbReference type="InterPro" id="IPR017847">
    <property type="entry name" value="T6SS_RhsGE_Vgr_subset"/>
</dbReference>
<keyword evidence="3" id="KW-0964">Secreted</keyword>
<dbReference type="Pfam" id="PF04717">
    <property type="entry name" value="Phage_base_V"/>
    <property type="match status" value="1"/>
</dbReference>
<gene>
    <name evidence="6" type="ORF">DFQ59_10391</name>
</gene>
<dbReference type="SUPFAM" id="SSF69279">
    <property type="entry name" value="Phage tail proteins"/>
    <property type="match status" value="2"/>
</dbReference>
<dbReference type="Proteomes" id="UP000252707">
    <property type="component" value="Unassembled WGS sequence"/>
</dbReference>
<dbReference type="Pfam" id="PF22178">
    <property type="entry name" value="Gp5_trimer_C"/>
    <property type="match status" value="1"/>
</dbReference>
<evidence type="ECO:0000313" key="6">
    <source>
        <dbReference type="EMBL" id="RCX31127.1"/>
    </source>
</evidence>
<accession>A0A369CEX8</accession>
<proteinExistence type="inferred from homology"/>
<dbReference type="InterPro" id="IPR037026">
    <property type="entry name" value="Vgr_OB-fold_dom_sf"/>
</dbReference>
<protein>
    <submittedName>
        <fullName evidence="6">Type VI secretion system secreted protein VgrG</fullName>
    </submittedName>
</protein>
<evidence type="ECO:0000256" key="3">
    <source>
        <dbReference type="ARBA" id="ARBA00022525"/>
    </source>
</evidence>
<dbReference type="GO" id="GO:0005576">
    <property type="term" value="C:extracellular region"/>
    <property type="evidence" value="ECO:0007669"/>
    <property type="project" value="UniProtKB-SubCell"/>
</dbReference>
<evidence type="ECO:0000313" key="7">
    <source>
        <dbReference type="Proteomes" id="UP000252707"/>
    </source>
</evidence>
<evidence type="ECO:0000259" key="4">
    <source>
        <dbReference type="Pfam" id="PF04717"/>
    </source>
</evidence>
<feature type="domain" description="Gp5/Type VI secretion system Vgr C-terminal trimerisation" evidence="5">
    <location>
        <begin position="475"/>
        <end position="588"/>
    </location>
</feature>
<comment type="similarity">
    <text evidence="2">Belongs to the VgrG protein family.</text>
</comment>
<dbReference type="InterPro" id="IPR050708">
    <property type="entry name" value="T6SS_VgrG/RHS"/>
</dbReference>
<dbReference type="InterPro" id="IPR006533">
    <property type="entry name" value="T6SS_Vgr_RhsGE"/>
</dbReference>
<dbReference type="EMBL" id="QPJY01000003">
    <property type="protein sequence ID" value="RCX31127.1"/>
    <property type="molecule type" value="Genomic_DNA"/>
</dbReference>
<sequence length="743" mass="82045">MPATQEQRTIEFTSPLGRDVLVLRSMSGTERLGRLFEYELELLSEDHDIALGDILGQNVSIRLAGLHEEGTRWFNGFVTRFTYLGSHGRHALYRASLRPWLWFLTRTADCRIFQEMNVPDIVKQVFRDRGFTDFDERLSGSYPAWEYCVQYRETDFNFICRLLEQEGIYFHFRHEEGRHTLVLADAYSAHEPAAGYGEVPYYPPDPSARRERDNVSRWSLSGQVQPGAYALNDFDFEVPTKNLRAARSNPGDGAHADYEIYDYPGEYTESGDGDHYVRTRIEELHAQHQWRRGEGDAMGLACGALFTLTNFPREDQNIEYLLVGTALTLQSDAFESAQAGGGAGVTGASIAFTATDAQIPFRPPRLTPKPVVQGPQTAVVVGQSGEEIWTDEYGRVKVQFHWDRQGQSDENSSCWVRVAQVWAGDNWGAIHIPRIGQEVIVSFLEGDPDLPIITGRVYNGDNMPPYALPGNQTQSGIRSRSSKNGNVDNCNEIRFEDKMGEEELLIHAEKNQTIEVEADESHWVGHDRTKTVDNDETTHIKNDRTETVDNNESITIGVNRTEKVGSEEKITIGANRTESVGASEQITIGASRTTNIGANDMLNVKANRIENVGSNAVQNVGASLTQKVGAAWNMTAGGPVTITAPAGLTIVSAAGNRTVDNIFDSIGGLMSRKFGTQSTVCASSYNATGVAIGQTAEKIETTGQAFCATATNMETKGINMSYVGLTCDKVSFEIETVDAKVIA</sequence>
<evidence type="ECO:0000256" key="1">
    <source>
        <dbReference type="ARBA" id="ARBA00004613"/>
    </source>
</evidence>
<dbReference type="NCBIfam" id="TIGR03361">
    <property type="entry name" value="VI_Rhs_Vgr"/>
    <property type="match status" value="1"/>
</dbReference>
<dbReference type="Pfam" id="PF05954">
    <property type="entry name" value="Phage_GPD"/>
    <property type="match status" value="1"/>
</dbReference>
<reference evidence="6 7" key="1">
    <citation type="submission" date="2018-07" db="EMBL/GenBank/DDBJ databases">
        <title>Genomic Encyclopedia of Type Strains, Phase IV (KMG-IV): sequencing the most valuable type-strain genomes for metagenomic binning, comparative biology and taxonomic classification.</title>
        <authorList>
            <person name="Goeker M."/>
        </authorList>
    </citation>
    <scope>NUCLEOTIDE SEQUENCE [LARGE SCALE GENOMIC DNA]</scope>
    <source>
        <strain evidence="6 7">DSM 26407</strain>
    </source>
</reference>
<dbReference type="SUPFAM" id="SSF69255">
    <property type="entry name" value="gp5 N-terminal domain-like"/>
    <property type="match status" value="1"/>
</dbReference>